<dbReference type="Proteomes" id="UP001316184">
    <property type="component" value="Chromosome"/>
</dbReference>
<evidence type="ECO:0000313" key="3">
    <source>
        <dbReference type="Proteomes" id="UP001316184"/>
    </source>
</evidence>
<gene>
    <name evidence="2" type="ORF">NQV15_08525</name>
</gene>
<organism evidence="2 3">
    <name type="scientific">Aeromicrobium wangtongii</name>
    <dbReference type="NCBI Taxonomy" id="2969247"/>
    <lineage>
        <taxon>Bacteria</taxon>
        <taxon>Bacillati</taxon>
        <taxon>Actinomycetota</taxon>
        <taxon>Actinomycetes</taxon>
        <taxon>Propionibacteriales</taxon>
        <taxon>Nocardioidaceae</taxon>
        <taxon>Aeromicrobium</taxon>
    </lineage>
</organism>
<sequence>MSQTPSDDTEPDQDAEPPVGAPAPDPGGEPVAPGDASGSDRVDPAEAGEASD</sequence>
<protein>
    <submittedName>
        <fullName evidence="2">Uncharacterized protein</fullName>
    </submittedName>
</protein>
<evidence type="ECO:0000313" key="2">
    <source>
        <dbReference type="EMBL" id="UUP15343.1"/>
    </source>
</evidence>
<dbReference type="EMBL" id="CP102173">
    <property type="protein sequence ID" value="UUP15343.1"/>
    <property type="molecule type" value="Genomic_DNA"/>
</dbReference>
<name>A0ABY5MF52_9ACTN</name>
<feature type="region of interest" description="Disordered" evidence="1">
    <location>
        <begin position="1"/>
        <end position="52"/>
    </location>
</feature>
<reference evidence="2 3" key="1">
    <citation type="submission" date="2022-08" db="EMBL/GenBank/DDBJ databases">
        <title>novel species in genus Aeromicrobium.</title>
        <authorList>
            <person name="Ye L."/>
        </authorList>
    </citation>
    <scope>NUCLEOTIDE SEQUENCE [LARGE SCALE GENOMIC DNA]</scope>
    <source>
        <strain evidence="3">zg-Y1379</strain>
    </source>
</reference>
<proteinExistence type="predicted"/>
<dbReference type="RefSeq" id="WP_232399397.1">
    <property type="nucleotide sequence ID" value="NZ_CP102173.1"/>
</dbReference>
<keyword evidence="3" id="KW-1185">Reference proteome</keyword>
<accession>A0ABY5MF52</accession>
<evidence type="ECO:0000256" key="1">
    <source>
        <dbReference type="SAM" id="MobiDB-lite"/>
    </source>
</evidence>